<keyword evidence="2" id="KW-1185">Reference proteome</keyword>
<evidence type="ECO:0000313" key="2">
    <source>
        <dbReference type="Proteomes" id="UP000186601"/>
    </source>
</evidence>
<gene>
    <name evidence="1" type="ORF">PHLCEN_2v645</name>
</gene>
<evidence type="ECO:0000313" key="1">
    <source>
        <dbReference type="EMBL" id="PSS37438.1"/>
    </source>
</evidence>
<sequence>MSDPFRSEATSRKYIDLIYTASTTWANLDPSRKIEVSSNLHLMLIGQCKFAQPGDFGTIDSKTGRFEKHDSVYTNEQTTGIAKAYPPLRGENKAYKQVVSRNVRSLDFDVNPQV</sequence>
<dbReference type="OrthoDB" id="2781978at2759"/>
<dbReference type="Proteomes" id="UP000186601">
    <property type="component" value="Unassembled WGS sequence"/>
</dbReference>
<name>A0A2R6S579_9APHY</name>
<accession>A0A2R6S579</accession>
<proteinExistence type="predicted"/>
<dbReference type="AlphaFoldDB" id="A0A2R6S579"/>
<dbReference type="EMBL" id="MLYV02000042">
    <property type="protein sequence ID" value="PSS37438.1"/>
    <property type="molecule type" value="Genomic_DNA"/>
</dbReference>
<organism evidence="1 2">
    <name type="scientific">Hermanssonia centrifuga</name>
    <dbReference type="NCBI Taxonomy" id="98765"/>
    <lineage>
        <taxon>Eukaryota</taxon>
        <taxon>Fungi</taxon>
        <taxon>Dikarya</taxon>
        <taxon>Basidiomycota</taxon>
        <taxon>Agaricomycotina</taxon>
        <taxon>Agaricomycetes</taxon>
        <taxon>Polyporales</taxon>
        <taxon>Meruliaceae</taxon>
        <taxon>Hermanssonia</taxon>
    </lineage>
</organism>
<reference evidence="1 2" key="1">
    <citation type="submission" date="2018-02" db="EMBL/GenBank/DDBJ databases">
        <title>Genome sequence of the basidiomycete white-rot fungus Phlebia centrifuga.</title>
        <authorList>
            <person name="Granchi Z."/>
            <person name="Peng M."/>
            <person name="de Vries R.P."/>
            <person name="Hilden K."/>
            <person name="Makela M.R."/>
            <person name="Grigoriev I."/>
            <person name="Riley R."/>
        </authorList>
    </citation>
    <scope>NUCLEOTIDE SEQUENCE [LARGE SCALE GENOMIC DNA]</scope>
    <source>
        <strain evidence="1 2">FBCC195</strain>
    </source>
</reference>
<comment type="caution">
    <text evidence="1">The sequence shown here is derived from an EMBL/GenBank/DDBJ whole genome shotgun (WGS) entry which is preliminary data.</text>
</comment>
<protein>
    <submittedName>
        <fullName evidence="1">Uncharacterized protein</fullName>
    </submittedName>
</protein>
<dbReference type="STRING" id="98765.A0A2R6S579"/>